<name>A0A226EFY9_FOLCA</name>
<accession>A0A226EFY9</accession>
<protein>
    <submittedName>
        <fullName evidence="1">Uncharacterized protein</fullName>
    </submittedName>
</protein>
<keyword evidence="2" id="KW-1185">Reference proteome</keyword>
<evidence type="ECO:0000313" key="1">
    <source>
        <dbReference type="EMBL" id="OXA56047.1"/>
    </source>
</evidence>
<organism evidence="1 2">
    <name type="scientific">Folsomia candida</name>
    <name type="common">Springtail</name>
    <dbReference type="NCBI Taxonomy" id="158441"/>
    <lineage>
        <taxon>Eukaryota</taxon>
        <taxon>Metazoa</taxon>
        <taxon>Ecdysozoa</taxon>
        <taxon>Arthropoda</taxon>
        <taxon>Hexapoda</taxon>
        <taxon>Collembola</taxon>
        <taxon>Entomobryomorpha</taxon>
        <taxon>Isotomoidea</taxon>
        <taxon>Isotomidae</taxon>
        <taxon>Proisotominae</taxon>
        <taxon>Folsomia</taxon>
    </lineage>
</organism>
<comment type="caution">
    <text evidence="1">The sequence shown here is derived from an EMBL/GenBank/DDBJ whole genome shotgun (WGS) entry which is preliminary data.</text>
</comment>
<proteinExistence type="predicted"/>
<sequence>MMLILLTMAKPSIEGANLRELREDSDTDPNDYADVREFQYKEHFSDYEFPEAHKRHSDKPIDASKPEKFYGAECSVDRHCYNIYGKSLECRNDTCQCIVWHGIELLWSEKAISCIGAGGHPCSSDKMCHSEKCMDSVCLSGGFRSSRSRLSLIQEILIHISVLVIATLVLRRDDL</sequence>
<dbReference type="EMBL" id="LNIX01000004">
    <property type="protein sequence ID" value="OXA56047.1"/>
    <property type="molecule type" value="Genomic_DNA"/>
</dbReference>
<dbReference type="AlphaFoldDB" id="A0A226EFY9"/>
<gene>
    <name evidence="1" type="ORF">Fcan01_09805</name>
</gene>
<dbReference type="Proteomes" id="UP000198287">
    <property type="component" value="Unassembled WGS sequence"/>
</dbReference>
<reference evidence="1 2" key="1">
    <citation type="submission" date="2015-12" db="EMBL/GenBank/DDBJ databases">
        <title>The genome of Folsomia candida.</title>
        <authorList>
            <person name="Faddeeva A."/>
            <person name="Derks M.F."/>
            <person name="Anvar Y."/>
            <person name="Smit S."/>
            <person name="Van Straalen N."/>
            <person name="Roelofs D."/>
        </authorList>
    </citation>
    <scope>NUCLEOTIDE SEQUENCE [LARGE SCALE GENOMIC DNA]</scope>
    <source>
        <strain evidence="1 2">VU population</strain>
        <tissue evidence="1">Whole body</tissue>
    </source>
</reference>
<evidence type="ECO:0000313" key="2">
    <source>
        <dbReference type="Proteomes" id="UP000198287"/>
    </source>
</evidence>